<feature type="region of interest" description="Disordered" evidence="1">
    <location>
        <begin position="19"/>
        <end position="70"/>
    </location>
</feature>
<dbReference type="Proteomes" id="UP001501759">
    <property type="component" value="Unassembled WGS sequence"/>
</dbReference>
<feature type="compositionally biased region" description="Polar residues" evidence="1">
    <location>
        <begin position="44"/>
        <end position="54"/>
    </location>
</feature>
<comment type="caution">
    <text evidence="2">The sequence shown here is derived from an EMBL/GenBank/DDBJ whole genome shotgun (WGS) entry which is preliminary data.</text>
</comment>
<evidence type="ECO:0000313" key="3">
    <source>
        <dbReference type="Proteomes" id="UP001501759"/>
    </source>
</evidence>
<dbReference type="EMBL" id="BAABKB010000016">
    <property type="protein sequence ID" value="GAA5017488.1"/>
    <property type="molecule type" value="Genomic_DNA"/>
</dbReference>
<protein>
    <recommendedName>
        <fullName evidence="4">Lipoprotein</fullName>
    </recommendedName>
</protein>
<evidence type="ECO:0000256" key="1">
    <source>
        <dbReference type="SAM" id="MobiDB-lite"/>
    </source>
</evidence>
<evidence type="ECO:0000313" key="2">
    <source>
        <dbReference type="EMBL" id="GAA5017488.1"/>
    </source>
</evidence>
<proteinExistence type="predicted"/>
<gene>
    <name evidence="2" type="ORF">GCM10023335_44140</name>
</gene>
<organism evidence="2 3">
    <name type="scientific">Streptomyces siamensis</name>
    <dbReference type="NCBI Taxonomy" id="1274986"/>
    <lineage>
        <taxon>Bacteria</taxon>
        <taxon>Bacillati</taxon>
        <taxon>Actinomycetota</taxon>
        <taxon>Actinomycetes</taxon>
        <taxon>Kitasatosporales</taxon>
        <taxon>Streptomycetaceae</taxon>
        <taxon>Streptomyces</taxon>
    </lineage>
</organism>
<accession>A0ABP9J3B9</accession>
<reference evidence="3" key="1">
    <citation type="journal article" date="2019" name="Int. J. Syst. Evol. Microbiol.">
        <title>The Global Catalogue of Microorganisms (GCM) 10K type strain sequencing project: providing services to taxonomists for standard genome sequencing and annotation.</title>
        <authorList>
            <consortium name="The Broad Institute Genomics Platform"/>
            <consortium name="The Broad Institute Genome Sequencing Center for Infectious Disease"/>
            <person name="Wu L."/>
            <person name="Ma J."/>
        </authorList>
    </citation>
    <scope>NUCLEOTIDE SEQUENCE [LARGE SCALE GENOMIC DNA]</scope>
    <source>
        <strain evidence="3">JCM 18409</strain>
    </source>
</reference>
<keyword evidence="3" id="KW-1185">Reference proteome</keyword>
<evidence type="ECO:0008006" key="4">
    <source>
        <dbReference type="Google" id="ProtNLM"/>
    </source>
</evidence>
<sequence>MVSVTVSACVVLVACACGPEKSKDDTDAKPSQPSASTEAEEPSATPSVSASTEKPSAVPTGDQPAPRTKQRAIQRYEKYLHALGREDIVTVCEVAGPAAKKAQGQGLGPCTSTYAAVFQMISPAQKTALKTATVDPQRVSVRTPAEIEMPVDAVKSSATFSENDLGSYTLEYLKDDWYITD</sequence>
<name>A0ABP9J3B9_9ACTN</name>